<keyword evidence="1" id="KW-1185">Reference proteome</keyword>
<reference evidence="2" key="1">
    <citation type="submission" date="2022-11" db="UniProtKB">
        <authorList>
            <consortium name="WormBaseParasite"/>
        </authorList>
    </citation>
    <scope>IDENTIFICATION</scope>
</reference>
<dbReference type="AlphaFoldDB" id="A0A914QPY6"/>
<dbReference type="Proteomes" id="UP000887578">
    <property type="component" value="Unplaced"/>
</dbReference>
<sequence length="310" mass="35388">MDIDLSTTQAVKDSYYTLAGYYKDTDVPNVHTGTGFINRRSPFVTHHTCEYISKLFVDIFNSEHYLINNLDIDIEVTPNESVFNFITKDANVYRFQLISCKLYIKSLYLMDGLNLELAAKLELEPARYSLQRSEMSSLQIAQGLQQFTANLFHEQVPRSIILAFVRYQSFIGNATSSPFTFEHFDIKDINIQVNGKRYPNIPYSDLDFANNKFARPFHDMQENLGFLNTTEANGITMEQYKSYKCFFVFNLTNAQENDGCFDLIKTGTTTASVTFSTPVPANGIQMIVYGSHDSLLLCDRNRVITTDLTV</sequence>
<evidence type="ECO:0000313" key="2">
    <source>
        <dbReference type="WBParaSite" id="PDA_v2.g5935.t1"/>
    </source>
</evidence>
<evidence type="ECO:0000313" key="1">
    <source>
        <dbReference type="Proteomes" id="UP000887578"/>
    </source>
</evidence>
<accession>A0A914QPY6</accession>
<protein>
    <submittedName>
        <fullName evidence="2">Uncharacterized protein</fullName>
    </submittedName>
</protein>
<proteinExistence type="predicted"/>
<name>A0A914QPY6_9BILA</name>
<organism evidence="1 2">
    <name type="scientific">Panagrolaimus davidi</name>
    <dbReference type="NCBI Taxonomy" id="227884"/>
    <lineage>
        <taxon>Eukaryota</taxon>
        <taxon>Metazoa</taxon>
        <taxon>Ecdysozoa</taxon>
        <taxon>Nematoda</taxon>
        <taxon>Chromadorea</taxon>
        <taxon>Rhabditida</taxon>
        <taxon>Tylenchina</taxon>
        <taxon>Panagrolaimomorpha</taxon>
        <taxon>Panagrolaimoidea</taxon>
        <taxon>Panagrolaimidae</taxon>
        <taxon>Panagrolaimus</taxon>
    </lineage>
</organism>
<dbReference type="WBParaSite" id="PDA_v2.g5935.t1">
    <property type="protein sequence ID" value="PDA_v2.g5935.t1"/>
    <property type="gene ID" value="PDA_v2.g5935"/>
</dbReference>